<evidence type="ECO:0000256" key="1">
    <source>
        <dbReference type="ARBA" id="ARBA00022837"/>
    </source>
</evidence>
<dbReference type="Pfam" id="PF13499">
    <property type="entry name" value="EF-hand_7"/>
    <property type="match status" value="1"/>
</dbReference>
<comment type="caution">
    <text evidence="3">The sequence shown here is derived from an EMBL/GenBank/DDBJ whole genome shotgun (WGS) entry which is preliminary data.</text>
</comment>
<dbReference type="SUPFAM" id="SSF47473">
    <property type="entry name" value="EF-hand"/>
    <property type="match status" value="1"/>
</dbReference>
<accession>A0A8S9YPU8</accession>
<sequence length="151" mass="17331">MIEHINVGVINDAFKVAGSGKDYLDESDVVIYFVDIFGQKPSKNQLNIFRDSFDIKVAGKLIGVTLPNLIKVTQEMNQRIKSCQLISQKQSFFTSLDIRNRGFLQMEDMLSNKKTILPKLNNGIMHIIFREFDHDEDGRVSYVDFCYGLDM</sequence>
<dbReference type="GO" id="GO:0005509">
    <property type="term" value="F:calcium ion binding"/>
    <property type="evidence" value="ECO:0007669"/>
    <property type="project" value="InterPro"/>
</dbReference>
<dbReference type="Gene3D" id="1.10.238.10">
    <property type="entry name" value="EF-hand"/>
    <property type="match status" value="1"/>
</dbReference>
<dbReference type="PROSITE" id="PS00018">
    <property type="entry name" value="EF_HAND_1"/>
    <property type="match status" value="1"/>
</dbReference>
<dbReference type="InterPro" id="IPR011992">
    <property type="entry name" value="EF-hand-dom_pair"/>
</dbReference>
<keyword evidence="4" id="KW-1185">Reference proteome</keyword>
<dbReference type="OrthoDB" id="26525at2759"/>
<protein>
    <recommendedName>
        <fullName evidence="2">EF-hand domain-containing protein</fullName>
    </recommendedName>
</protein>
<dbReference type="InterPro" id="IPR002048">
    <property type="entry name" value="EF_hand_dom"/>
</dbReference>
<dbReference type="Proteomes" id="UP000822476">
    <property type="component" value="Unassembled WGS sequence"/>
</dbReference>
<dbReference type="InterPro" id="IPR018247">
    <property type="entry name" value="EF_Hand_1_Ca_BS"/>
</dbReference>
<name>A0A8S9YPU8_9TREM</name>
<gene>
    <name evidence="3" type="ORF">EG68_06800</name>
</gene>
<proteinExistence type="predicted"/>
<feature type="domain" description="EF-hand" evidence="2">
    <location>
        <begin position="91"/>
        <end position="147"/>
    </location>
</feature>
<organism evidence="3 4">
    <name type="scientific">Paragonimus skrjabini miyazakii</name>
    <dbReference type="NCBI Taxonomy" id="59628"/>
    <lineage>
        <taxon>Eukaryota</taxon>
        <taxon>Metazoa</taxon>
        <taxon>Spiralia</taxon>
        <taxon>Lophotrochozoa</taxon>
        <taxon>Platyhelminthes</taxon>
        <taxon>Trematoda</taxon>
        <taxon>Digenea</taxon>
        <taxon>Plagiorchiida</taxon>
        <taxon>Troglotremata</taxon>
        <taxon>Troglotrematidae</taxon>
        <taxon>Paragonimus</taxon>
    </lineage>
</organism>
<evidence type="ECO:0000259" key="2">
    <source>
        <dbReference type="Pfam" id="PF13499"/>
    </source>
</evidence>
<keyword evidence="1" id="KW-0106">Calcium</keyword>
<reference evidence="3" key="1">
    <citation type="submission" date="2019-07" db="EMBL/GenBank/DDBJ databases">
        <title>Annotation for the trematode Paragonimus miyazaki's.</title>
        <authorList>
            <person name="Choi Y.-J."/>
        </authorList>
    </citation>
    <scope>NUCLEOTIDE SEQUENCE</scope>
    <source>
        <strain evidence="3">Japan</strain>
    </source>
</reference>
<dbReference type="AlphaFoldDB" id="A0A8S9YPU8"/>
<evidence type="ECO:0000313" key="3">
    <source>
        <dbReference type="EMBL" id="KAF7255456.1"/>
    </source>
</evidence>
<dbReference type="EMBL" id="JTDE01003966">
    <property type="protein sequence ID" value="KAF7255456.1"/>
    <property type="molecule type" value="Genomic_DNA"/>
</dbReference>
<evidence type="ECO:0000313" key="4">
    <source>
        <dbReference type="Proteomes" id="UP000822476"/>
    </source>
</evidence>